<feature type="domain" description="Peptidase M4 C-terminal" evidence="11">
    <location>
        <begin position="410"/>
        <end position="571"/>
    </location>
</feature>
<dbReference type="InterPro" id="IPR023612">
    <property type="entry name" value="Peptidase_M4"/>
</dbReference>
<evidence type="ECO:0000313" key="14">
    <source>
        <dbReference type="Proteomes" id="UP000598174"/>
    </source>
</evidence>
<protein>
    <recommendedName>
        <fullName evidence="15">Zn-dependent metalloprotease</fullName>
    </recommendedName>
</protein>
<keyword evidence="5" id="KW-0378">Hydrolase</keyword>
<proteinExistence type="inferred from homology"/>
<dbReference type="InterPro" id="IPR001570">
    <property type="entry name" value="Peptidase_M4_C_domain"/>
</dbReference>
<keyword evidence="4" id="KW-0732">Signal</keyword>
<evidence type="ECO:0000259" key="10">
    <source>
        <dbReference type="Pfam" id="PF01447"/>
    </source>
</evidence>
<dbReference type="GO" id="GO:0004222">
    <property type="term" value="F:metalloendopeptidase activity"/>
    <property type="evidence" value="ECO:0007669"/>
    <property type="project" value="InterPro"/>
</dbReference>
<comment type="similarity">
    <text evidence="1">Belongs to the peptidase M4 family.</text>
</comment>
<dbReference type="InterPro" id="IPR050728">
    <property type="entry name" value="Zinc_Metalloprotease_M4"/>
</dbReference>
<dbReference type="EMBL" id="BOMM01000050">
    <property type="protein sequence ID" value="GIE13776.1"/>
    <property type="molecule type" value="Genomic_DNA"/>
</dbReference>
<feature type="domain" description="FTP" evidence="12">
    <location>
        <begin position="128"/>
        <end position="167"/>
    </location>
</feature>
<keyword evidence="14" id="KW-1185">Reference proteome</keyword>
<reference evidence="13" key="1">
    <citation type="submission" date="2021-01" db="EMBL/GenBank/DDBJ databases">
        <title>Whole genome shotgun sequence of Actinoplanes ferrugineus NBRC 15555.</title>
        <authorList>
            <person name="Komaki H."/>
            <person name="Tamura T."/>
        </authorList>
    </citation>
    <scope>NUCLEOTIDE SEQUENCE</scope>
    <source>
        <strain evidence="13">NBRC 15555</strain>
    </source>
</reference>
<dbReference type="Pfam" id="PF02868">
    <property type="entry name" value="Peptidase_M4_C"/>
    <property type="match status" value="1"/>
</dbReference>
<dbReference type="Pfam" id="PF01447">
    <property type="entry name" value="Peptidase_M4"/>
    <property type="match status" value="1"/>
</dbReference>
<evidence type="ECO:0000256" key="2">
    <source>
        <dbReference type="ARBA" id="ARBA00022670"/>
    </source>
</evidence>
<dbReference type="InterPro" id="IPR011096">
    <property type="entry name" value="FTP_domain"/>
</dbReference>
<dbReference type="InterPro" id="IPR013856">
    <property type="entry name" value="Peptidase_M4_domain"/>
</dbReference>
<feature type="active site" evidence="8">
    <location>
        <position position="393"/>
    </location>
</feature>
<evidence type="ECO:0000313" key="13">
    <source>
        <dbReference type="EMBL" id="GIE13776.1"/>
    </source>
</evidence>
<evidence type="ECO:0000259" key="11">
    <source>
        <dbReference type="Pfam" id="PF02868"/>
    </source>
</evidence>
<keyword evidence="6" id="KW-0862">Zinc</keyword>
<accession>A0A919JAV3</accession>
<sequence length="732" mass="75890">MLKHIDFFLFESQDWHRSEGERIIHFATADDRVTADNQRRESLSLGALLKHRFAVVTGVAAATIAGSIALTMPLGNAATSSAPAAPESASAADPVPTAVAESRAATSASALVAKDPKRFFAGSHEKLVKRQVVSQHGLQYVAYTRTYQGLPVEGGDAVVVTDAKGAVLDNYVAQQQALSVGTTAKIPATTAVRTARKQLAKVTSADPGTLKVVAQEAGVLAYEVVVSGSKRVESRLVPSVLHVFVDATTGKVMNELTRDDVVDATGHGAYYGDVTINTQNSGGQFVMRDTTRPGLACGPQSGQPFSSTTDAWGTGSATDLVTGCVDAMYTVSKEWDMLREWLGRNGIDGNGKAFPVRMGLQDVNAFWNGSRVEIGHSSDNRRLLTTMDVLGHEFGHAINQFTPGGSSAGNEAGGMNESTGDIFGALTEFFADDPKDKPDYTVGELANLTGNGPIRNMADPSKVGDPNCFSSAIPNTEVHAAAGPQNHWFYLLAEGSRPTDGQPTSPTCNNSTVTGIGIEKAGQIYMATLNRKTSGWTHAKARAASVAAAAQLFGNGTECATVKAAWTAVSVPAGGSEPACTGTGPTTAPTTRPTTAPTTAPTTRPTTTPTTAAPTTAAPTTAPTGSPTGDCQAGFTQHDSGAVAAGATAVTSTFTATAGRHTACLAGPSGADFDLYLDKFVNGRWTNVAKATGETARENLAYTGTAGSYRYRIVSFAGAGNAVLGWNTPTGG</sequence>
<dbReference type="Pfam" id="PF07504">
    <property type="entry name" value="FTP"/>
    <property type="match status" value="1"/>
</dbReference>
<evidence type="ECO:0000259" key="12">
    <source>
        <dbReference type="Pfam" id="PF07504"/>
    </source>
</evidence>
<evidence type="ECO:0000256" key="1">
    <source>
        <dbReference type="ARBA" id="ARBA00009388"/>
    </source>
</evidence>
<name>A0A919JAV3_9ACTN</name>
<evidence type="ECO:0000256" key="3">
    <source>
        <dbReference type="ARBA" id="ARBA00022723"/>
    </source>
</evidence>
<dbReference type="PRINTS" id="PR00730">
    <property type="entry name" value="THERMOLYSIN"/>
</dbReference>
<evidence type="ECO:0000256" key="6">
    <source>
        <dbReference type="ARBA" id="ARBA00022833"/>
    </source>
</evidence>
<feature type="region of interest" description="Disordered" evidence="9">
    <location>
        <begin position="573"/>
        <end position="635"/>
    </location>
</feature>
<dbReference type="GO" id="GO:0046872">
    <property type="term" value="F:metal ion binding"/>
    <property type="evidence" value="ECO:0007669"/>
    <property type="project" value="UniProtKB-KW"/>
</dbReference>
<keyword evidence="2" id="KW-0645">Protease</keyword>
<evidence type="ECO:0000256" key="7">
    <source>
        <dbReference type="ARBA" id="ARBA00023049"/>
    </source>
</evidence>
<dbReference type="Proteomes" id="UP000598174">
    <property type="component" value="Unassembled WGS sequence"/>
</dbReference>
<organism evidence="13 14">
    <name type="scientific">Paractinoplanes ferrugineus</name>
    <dbReference type="NCBI Taxonomy" id="113564"/>
    <lineage>
        <taxon>Bacteria</taxon>
        <taxon>Bacillati</taxon>
        <taxon>Actinomycetota</taxon>
        <taxon>Actinomycetes</taxon>
        <taxon>Micromonosporales</taxon>
        <taxon>Micromonosporaceae</taxon>
        <taxon>Paractinoplanes</taxon>
    </lineage>
</organism>
<evidence type="ECO:0000256" key="4">
    <source>
        <dbReference type="ARBA" id="ARBA00022729"/>
    </source>
</evidence>
<dbReference type="CDD" id="cd09597">
    <property type="entry name" value="M4_TLP"/>
    <property type="match status" value="1"/>
</dbReference>
<feature type="active site" description="Proton donor" evidence="8">
    <location>
        <position position="479"/>
    </location>
</feature>
<evidence type="ECO:0008006" key="15">
    <source>
        <dbReference type="Google" id="ProtNLM"/>
    </source>
</evidence>
<feature type="compositionally biased region" description="Low complexity" evidence="9">
    <location>
        <begin position="581"/>
        <end position="629"/>
    </location>
</feature>
<dbReference type="Gene3D" id="3.10.450.490">
    <property type="match status" value="1"/>
</dbReference>
<comment type="caution">
    <text evidence="13">The sequence shown here is derived from an EMBL/GenBank/DDBJ whole genome shotgun (WGS) entry which is preliminary data.</text>
</comment>
<keyword evidence="7" id="KW-0482">Metalloprotease</keyword>
<dbReference type="Gene3D" id="1.10.390.10">
    <property type="entry name" value="Neutral Protease Domain 2"/>
    <property type="match status" value="1"/>
</dbReference>
<keyword evidence="3" id="KW-0479">Metal-binding</keyword>
<dbReference type="SUPFAM" id="SSF55486">
    <property type="entry name" value="Metalloproteases ('zincins'), catalytic domain"/>
    <property type="match status" value="1"/>
</dbReference>
<evidence type="ECO:0000256" key="9">
    <source>
        <dbReference type="SAM" id="MobiDB-lite"/>
    </source>
</evidence>
<dbReference type="GO" id="GO:0006508">
    <property type="term" value="P:proteolysis"/>
    <property type="evidence" value="ECO:0007669"/>
    <property type="project" value="UniProtKB-KW"/>
</dbReference>
<dbReference type="PANTHER" id="PTHR33794:SF1">
    <property type="entry name" value="BACILLOLYSIN"/>
    <property type="match status" value="1"/>
</dbReference>
<feature type="domain" description="Peptidase M4" evidence="10">
    <location>
        <begin position="264"/>
        <end position="398"/>
    </location>
</feature>
<evidence type="ECO:0000256" key="5">
    <source>
        <dbReference type="ARBA" id="ARBA00022801"/>
    </source>
</evidence>
<dbReference type="Gene3D" id="3.10.170.10">
    <property type="match status" value="1"/>
</dbReference>
<gene>
    <name evidence="13" type="ORF">Afe05nite_56160</name>
</gene>
<evidence type="ECO:0000256" key="8">
    <source>
        <dbReference type="PIRSR" id="PIRSR623612-1"/>
    </source>
</evidence>
<dbReference type="AlphaFoldDB" id="A0A919JAV3"/>
<dbReference type="PANTHER" id="PTHR33794">
    <property type="entry name" value="BACILLOLYSIN"/>
    <property type="match status" value="1"/>
</dbReference>
<dbReference type="InterPro" id="IPR027268">
    <property type="entry name" value="Peptidase_M4/M1_CTD_sf"/>
</dbReference>